<protein>
    <recommendedName>
        <fullName evidence="2">DUF7507 domain-containing protein</fullName>
    </recommendedName>
</protein>
<proteinExistence type="predicted"/>
<feature type="domain" description="DUF7507" evidence="2">
    <location>
        <begin position="1"/>
        <end position="82"/>
    </location>
</feature>
<accession>A0A3L8PAG5</accession>
<dbReference type="EMBL" id="RDBF01000152">
    <property type="protein sequence ID" value="RLV51869.1"/>
    <property type="molecule type" value="Genomic_DNA"/>
</dbReference>
<feature type="compositionally biased region" description="Low complexity" evidence="1">
    <location>
        <begin position="72"/>
        <end position="81"/>
    </location>
</feature>
<evidence type="ECO:0000313" key="4">
    <source>
        <dbReference type="Proteomes" id="UP000282515"/>
    </source>
</evidence>
<dbReference type="Proteomes" id="UP000282515">
    <property type="component" value="Unassembled WGS sequence"/>
</dbReference>
<feature type="non-terminal residue" evidence="3">
    <location>
        <position position="127"/>
    </location>
</feature>
<name>A0A3L8PAG5_9ACTN</name>
<sequence length="127" mass="13441">VTYTFEATNTGNVTLRDVSIADELEGLSDLEYVWPGDESVLAPGESVTATATYTLTQADIDRGEVVNHALATGTPPTGDPVDGPDEERTPLPALPGLKLTKTGTVDGDQIRYTFEVENTGTVTLTDV</sequence>
<dbReference type="NCBIfam" id="TIGR01451">
    <property type="entry name" value="B_ant_repeat"/>
    <property type="match status" value="1"/>
</dbReference>
<reference evidence="3 4" key="1">
    <citation type="submission" date="2018-10" db="EMBL/GenBank/DDBJ databases">
        <title>Aeromicrobium sp. 9W16Y-2 whole genome shotgun sequence.</title>
        <authorList>
            <person name="Li F."/>
        </authorList>
    </citation>
    <scope>NUCLEOTIDE SEQUENCE [LARGE SCALE GENOMIC DNA]</scope>
    <source>
        <strain evidence="3 4">9W16Y-2</strain>
    </source>
</reference>
<feature type="non-terminal residue" evidence="3">
    <location>
        <position position="1"/>
    </location>
</feature>
<dbReference type="AlphaFoldDB" id="A0A3L8PAG5"/>
<feature type="domain" description="DUF7507" evidence="2">
    <location>
        <begin position="95"/>
        <end position="127"/>
    </location>
</feature>
<feature type="region of interest" description="Disordered" evidence="1">
    <location>
        <begin position="70"/>
        <end position="102"/>
    </location>
</feature>
<keyword evidence="4" id="KW-1185">Reference proteome</keyword>
<comment type="caution">
    <text evidence="3">The sequence shown here is derived from an EMBL/GenBank/DDBJ whole genome shotgun (WGS) entry which is preliminary data.</text>
</comment>
<gene>
    <name evidence="3" type="ORF">D9V41_16730</name>
</gene>
<evidence type="ECO:0000256" key="1">
    <source>
        <dbReference type="SAM" id="MobiDB-lite"/>
    </source>
</evidence>
<organism evidence="3 4">
    <name type="scientific">Aeromicrobium phragmitis</name>
    <dbReference type="NCBI Taxonomy" id="2478914"/>
    <lineage>
        <taxon>Bacteria</taxon>
        <taxon>Bacillati</taxon>
        <taxon>Actinomycetota</taxon>
        <taxon>Actinomycetes</taxon>
        <taxon>Propionibacteriales</taxon>
        <taxon>Nocardioidaceae</taxon>
        <taxon>Aeromicrobium</taxon>
    </lineage>
</organism>
<evidence type="ECO:0000313" key="3">
    <source>
        <dbReference type="EMBL" id="RLV51869.1"/>
    </source>
</evidence>
<evidence type="ECO:0000259" key="2">
    <source>
        <dbReference type="Pfam" id="PF24346"/>
    </source>
</evidence>
<dbReference type="RefSeq" id="WP_166376112.1">
    <property type="nucleotide sequence ID" value="NZ_RDBF01000152.1"/>
</dbReference>
<dbReference type="Pfam" id="PF24346">
    <property type="entry name" value="DUF7507"/>
    <property type="match status" value="2"/>
</dbReference>
<dbReference type="InterPro" id="IPR047589">
    <property type="entry name" value="DUF11_rpt"/>
</dbReference>
<dbReference type="InterPro" id="IPR055354">
    <property type="entry name" value="DUF7507"/>
</dbReference>